<feature type="binding site" evidence="2">
    <location>
        <begin position="568"/>
        <end position="569"/>
    </location>
    <ligand>
        <name>FAD</name>
        <dbReference type="ChEBI" id="CHEBI:57692"/>
    </ligand>
</feature>
<feature type="binding site" evidence="2">
    <location>
        <position position="219"/>
    </location>
    <ligand>
        <name>FAD</name>
        <dbReference type="ChEBI" id="CHEBI:57692"/>
    </ligand>
</feature>
<dbReference type="InterPro" id="IPR007867">
    <property type="entry name" value="GMC_OxRtase_C"/>
</dbReference>
<keyword evidence="2" id="KW-0285">Flavoprotein</keyword>
<dbReference type="AlphaFoldDB" id="A0A167WSR2"/>
<organism evidence="4 5">
    <name type="scientific">Moelleriella libera RCEF 2490</name>
    <dbReference type="NCBI Taxonomy" id="1081109"/>
    <lineage>
        <taxon>Eukaryota</taxon>
        <taxon>Fungi</taxon>
        <taxon>Dikarya</taxon>
        <taxon>Ascomycota</taxon>
        <taxon>Pezizomycotina</taxon>
        <taxon>Sordariomycetes</taxon>
        <taxon>Hypocreomycetidae</taxon>
        <taxon>Hypocreales</taxon>
        <taxon>Clavicipitaceae</taxon>
        <taxon>Moelleriella</taxon>
    </lineage>
</organism>
<name>A0A167WSR2_9HYPO</name>
<dbReference type="GO" id="GO:0016614">
    <property type="term" value="F:oxidoreductase activity, acting on CH-OH group of donors"/>
    <property type="evidence" value="ECO:0007669"/>
    <property type="project" value="InterPro"/>
</dbReference>
<feature type="domain" description="Glucose-methanol-choline oxidoreductase N-terminal" evidence="3">
    <location>
        <begin position="261"/>
        <end position="275"/>
    </location>
</feature>
<feature type="binding site" evidence="2">
    <location>
        <begin position="15"/>
        <end position="16"/>
    </location>
    <ligand>
        <name>FAD</name>
        <dbReference type="ChEBI" id="CHEBI:57692"/>
    </ligand>
</feature>
<dbReference type="InterPro" id="IPR012132">
    <property type="entry name" value="GMC_OxRdtase"/>
</dbReference>
<dbReference type="Pfam" id="PF00732">
    <property type="entry name" value="GMC_oxred_N"/>
    <property type="match status" value="1"/>
</dbReference>
<sequence length="597" mass="64625">MSSESYDVIIVGGGTSGLVLARRLSEDASLKIAVLEAGKDHSLSPEILTPGTWPLLTNHSTSWPFHTAPQDIVKRQIAIPQGKALGGSSTINSFLFTSTSKATVDGWEKLGNTGWDFTTYDKALKKAYTLHKQSGSIEGNGPLQLALAEPEGLWEKAWIDGLEALGFPRTDALSGRLGGPTLAPETINPQTKQRSYAANAYLDPVRDRPNLTIRTETVVTKILFEKTSPDSNAVATGVQIASKEGLPEFIKAHKEVIVSAGSINSPRLLELSGIGDGHLLRRLGIEIIIDNPHVGENLQNHLFTGLTFEARDDVDTLDAFFRQEPDAVTTAKQNYGTKGTGPMSTSNMITMAQLPLPELCSDEGRLEIQRLTSDAHAVAPNMQAFAAAHKEFVCSILADPSEACGNYLLGAAFTPFDGASKDYRAVGKHISIMVMLSYPLSSGSVHITSASPNNASTNEGLTIDPRYLSHPLDLEVLARQIRFAEDVISRAEPINQYLKPFTKQFTDLDTAKEYVRRTADGAHHYTSSCSMMPRALGGVVDSRMRVYGCSNVRVCDASIIPFQPTGNPQAVVYAVAELGQVSSKPTCRSRRRSSRKA</sequence>
<comment type="similarity">
    <text evidence="1">Belongs to the GMC oxidoreductase family.</text>
</comment>
<dbReference type="SUPFAM" id="SSF51905">
    <property type="entry name" value="FAD/NAD(P)-binding domain"/>
    <property type="match status" value="1"/>
</dbReference>
<dbReference type="Pfam" id="PF05199">
    <property type="entry name" value="GMC_oxred_C"/>
    <property type="match status" value="1"/>
</dbReference>
<reference evidence="4 5" key="1">
    <citation type="journal article" date="2016" name="Genome Biol. Evol.">
        <title>Divergent and convergent evolution of fungal pathogenicity.</title>
        <authorList>
            <person name="Shang Y."/>
            <person name="Xiao G."/>
            <person name="Zheng P."/>
            <person name="Cen K."/>
            <person name="Zhan S."/>
            <person name="Wang C."/>
        </authorList>
    </citation>
    <scope>NUCLEOTIDE SEQUENCE [LARGE SCALE GENOMIC DNA]</scope>
    <source>
        <strain evidence="4 5">RCEF 2490</strain>
    </source>
</reference>
<keyword evidence="5" id="KW-1185">Reference proteome</keyword>
<dbReference type="InterPro" id="IPR036188">
    <property type="entry name" value="FAD/NAD-bd_sf"/>
</dbReference>
<comment type="caution">
    <text evidence="4">The sequence shown here is derived from an EMBL/GenBank/DDBJ whole genome shotgun (WGS) entry which is preliminary data.</text>
</comment>
<dbReference type="EMBL" id="AZGY01000026">
    <property type="protein sequence ID" value="KZZ89225.1"/>
    <property type="molecule type" value="Genomic_DNA"/>
</dbReference>
<evidence type="ECO:0000313" key="5">
    <source>
        <dbReference type="Proteomes" id="UP000078544"/>
    </source>
</evidence>
<dbReference type="SUPFAM" id="SSF54373">
    <property type="entry name" value="FAD-linked reductases, C-terminal domain"/>
    <property type="match status" value="1"/>
</dbReference>
<evidence type="ECO:0000259" key="3">
    <source>
        <dbReference type="PROSITE" id="PS00624"/>
    </source>
</evidence>
<accession>A0A167WSR2</accession>
<dbReference type="OrthoDB" id="269227at2759"/>
<dbReference type="GO" id="GO:0050660">
    <property type="term" value="F:flavin adenine dinucleotide binding"/>
    <property type="evidence" value="ECO:0007669"/>
    <property type="project" value="InterPro"/>
</dbReference>
<evidence type="ECO:0000313" key="4">
    <source>
        <dbReference type="EMBL" id="KZZ89225.1"/>
    </source>
</evidence>
<dbReference type="InterPro" id="IPR000172">
    <property type="entry name" value="GMC_OxRdtase_N"/>
</dbReference>
<keyword evidence="2" id="KW-0274">FAD</keyword>
<dbReference type="Proteomes" id="UP000078544">
    <property type="component" value="Unassembled WGS sequence"/>
</dbReference>
<dbReference type="Gene3D" id="3.30.560.10">
    <property type="entry name" value="Glucose Oxidase, domain 3"/>
    <property type="match status" value="1"/>
</dbReference>
<protein>
    <submittedName>
        <fullName evidence="4">Glucose-methanol-choline oxidoreductase</fullName>
    </submittedName>
</protein>
<dbReference type="PIRSF" id="PIRSF000137">
    <property type="entry name" value="Alcohol_oxidase"/>
    <property type="match status" value="1"/>
</dbReference>
<evidence type="ECO:0000256" key="2">
    <source>
        <dbReference type="PIRSR" id="PIRSR000137-2"/>
    </source>
</evidence>
<dbReference type="Gene3D" id="3.50.50.60">
    <property type="entry name" value="FAD/NAD(P)-binding domain"/>
    <property type="match status" value="1"/>
</dbReference>
<dbReference type="PANTHER" id="PTHR11552:SF210">
    <property type="entry name" value="GLUCOSE-METHANOL-CHOLINE OXIDOREDUCTASE N-TERMINAL DOMAIN-CONTAINING PROTEIN-RELATED"/>
    <property type="match status" value="1"/>
</dbReference>
<dbReference type="PROSITE" id="PS00624">
    <property type="entry name" value="GMC_OXRED_2"/>
    <property type="match status" value="1"/>
</dbReference>
<dbReference type="STRING" id="1081109.A0A167WSR2"/>
<proteinExistence type="inferred from homology"/>
<evidence type="ECO:0000256" key="1">
    <source>
        <dbReference type="ARBA" id="ARBA00010790"/>
    </source>
</evidence>
<gene>
    <name evidence="4" type="ORF">AAL_07873</name>
</gene>
<dbReference type="PANTHER" id="PTHR11552">
    <property type="entry name" value="GLUCOSE-METHANOL-CHOLINE GMC OXIDOREDUCTASE"/>
    <property type="match status" value="1"/>
</dbReference>
<comment type="cofactor">
    <cofactor evidence="2">
        <name>FAD</name>
        <dbReference type="ChEBI" id="CHEBI:57692"/>
    </cofactor>
</comment>